<accession>A0ABS4E3H5</accession>
<evidence type="ECO:0000313" key="1">
    <source>
        <dbReference type="EMBL" id="MBP1852500.1"/>
    </source>
</evidence>
<gene>
    <name evidence="1" type="ORF">J2Z17_003957</name>
</gene>
<protein>
    <submittedName>
        <fullName evidence="1">Uncharacterized protein</fullName>
    </submittedName>
</protein>
<proteinExistence type="predicted"/>
<evidence type="ECO:0000313" key="2">
    <source>
        <dbReference type="Proteomes" id="UP000759443"/>
    </source>
</evidence>
<comment type="caution">
    <text evidence="1">The sequence shown here is derived from an EMBL/GenBank/DDBJ whole genome shotgun (WGS) entry which is preliminary data.</text>
</comment>
<reference evidence="1 2" key="1">
    <citation type="submission" date="2021-03" db="EMBL/GenBank/DDBJ databases">
        <title>Genomic Encyclopedia of Type Strains, Phase IV (KMG-IV): sequencing the most valuable type-strain genomes for metagenomic binning, comparative biology and taxonomic classification.</title>
        <authorList>
            <person name="Goeker M."/>
        </authorList>
    </citation>
    <scope>NUCLEOTIDE SEQUENCE [LARGE SCALE GENOMIC DNA]</scope>
    <source>
        <strain evidence="1 2">DSM 21600</strain>
    </source>
</reference>
<dbReference type="EMBL" id="JAGGJU010000011">
    <property type="protein sequence ID" value="MBP1852500.1"/>
    <property type="molecule type" value="Genomic_DNA"/>
</dbReference>
<dbReference type="RefSeq" id="WP_209947340.1">
    <property type="nucleotide sequence ID" value="NZ_JAGGJU010000011.1"/>
</dbReference>
<dbReference type="Proteomes" id="UP000759443">
    <property type="component" value="Unassembled WGS sequence"/>
</dbReference>
<sequence length="340" mass="36488">MPCFCTVPADVANARFSRAFMVAPPPPPQLLLAAAIPALDPDSRLDMRIDAGFNPTVLPNLDFAGGALAQIGMTLNLAAGSFALDNLPQLEFEMQQAAASIQTILWPRFRDLLDLKIQPLINFAVIARLLLDLEALGIDPFLVTASPPAPTINSFDLKLPLPKLKMAQLLAKLPNLLALNTILDIPPLGDPTSVAALKNRLDGLAQLTPPSLFIPIPVLMKLALVLESLATIHQTFADGVSPTTLDRIRMMMRVWSTFPIPIPLQALALKAKLDLLPPLEDIKLGESVAGTMSSAFAASTFSPPKLAIAPFLNVVMALYGSMQIAVDMEPFDVCSICNCN</sequence>
<organism evidence="1 2">
    <name type="scientific">Rhizobium halophytocola</name>
    <dbReference type="NCBI Taxonomy" id="735519"/>
    <lineage>
        <taxon>Bacteria</taxon>
        <taxon>Pseudomonadati</taxon>
        <taxon>Pseudomonadota</taxon>
        <taxon>Alphaproteobacteria</taxon>
        <taxon>Hyphomicrobiales</taxon>
        <taxon>Rhizobiaceae</taxon>
        <taxon>Rhizobium/Agrobacterium group</taxon>
        <taxon>Rhizobium</taxon>
    </lineage>
</organism>
<keyword evidence="2" id="KW-1185">Reference proteome</keyword>
<name>A0ABS4E3H5_9HYPH</name>